<dbReference type="CDD" id="cd01949">
    <property type="entry name" value="GGDEF"/>
    <property type="match status" value="1"/>
</dbReference>
<feature type="transmembrane region" description="Helical" evidence="4">
    <location>
        <begin position="448"/>
        <end position="468"/>
    </location>
</feature>
<keyword evidence="3" id="KW-0175">Coiled coil</keyword>
<feature type="domain" description="GGDEF" evidence="5">
    <location>
        <begin position="511"/>
        <end position="642"/>
    </location>
</feature>
<comment type="catalytic activity">
    <reaction evidence="2">
        <text>2 GTP = 3',3'-c-di-GMP + 2 diphosphate</text>
        <dbReference type="Rhea" id="RHEA:24898"/>
        <dbReference type="ChEBI" id="CHEBI:33019"/>
        <dbReference type="ChEBI" id="CHEBI:37565"/>
        <dbReference type="ChEBI" id="CHEBI:58805"/>
        <dbReference type="EC" id="2.7.7.65"/>
    </reaction>
</comment>
<dbReference type="RefSeq" id="WP_377776239.1">
    <property type="nucleotide sequence ID" value="NZ_JBHUHT010000016.1"/>
</dbReference>
<dbReference type="InterPro" id="IPR011990">
    <property type="entry name" value="TPR-like_helical_dom_sf"/>
</dbReference>
<dbReference type="PROSITE" id="PS50887">
    <property type="entry name" value="GGDEF"/>
    <property type="match status" value="1"/>
</dbReference>
<dbReference type="SUPFAM" id="SSF55073">
    <property type="entry name" value="Nucleotide cyclase"/>
    <property type="match status" value="1"/>
</dbReference>
<feature type="coiled-coil region" evidence="3">
    <location>
        <begin position="373"/>
        <end position="445"/>
    </location>
</feature>
<gene>
    <name evidence="6" type="ORF">ACFSJ3_14035</name>
</gene>
<keyword evidence="4" id="KW-1133">Transmembrane helix</keyword>
<evidence type="ECO:0000313" key="7">
    <source>
        <dbReference type="Proteomes" id="UP001597380"/>
    </source>
</evidence>
<dbReference type="Pfam" id="PF13424">
    <property type="entry name" value="TPR_12"/>
    <property type="match status" value="1"/>
</dbReference>
<protein>
    <recommendedName>
        <fullName evidence="1">diguanylate cyclase</fullName>
        <ecNumber evidence="1">2.7.7.65</ecNumber>
    </recommendedName>
</protein>
<keyword evidence="7" id="KW-1185">Reference proteome</keyword>
<dbReference type="EC" id="2.7.7.65" evidence="1"/>
<keyword evidence="4" id="KW-0812">Transmembrane</keyword>
<dbReference type="InterPro" id="IPR043128">
    <property type="entry name" value="Rev_trsase/Diguanyl_cyclase"/>
</dbReference>
<dbReference type="GO" id="GO:0052621">
    <property type="term" value="F:diguanylate cyclase activity"/>
    <property type="evidence" value="ECO:0007669"/>
    <property type="project" value="UniProtKB-EC"/>
</dbReference>
<dbReference type="SUPFAM" id="SSF48452">
    <property type="entry name" value="TPR-like"/>
    <property type="match status" value="2"/>
</dbReference>
<organism evidence="6 7">
    <name type="scientific">Corallincola platygyrae</name>
    <dbReference type="NCBI Taxonomy" id="1193278"/>
    <lineage>
        <taxon>Bacteria</taxon>
        <taxon>Pseudomonadati</taxon>
        <taxon>Pseudomonadota</taxon>
        <taxon>Gammaproteobacteria</taxon>
        <taxon>Alteromonadales</taxon>
        <taxon>Psychromonadaceae</taxon>
        <taxon>Corallincola</taxon>
    </lineage>
</organism>
<keyword evidence="6" id="KW-0808">Transferase</keyword>
<keyword evidence="6" id="KW-0548">Nucleotidyltransferase</keyword>
<dbReference type="SMART" id="SM00028">
    <property type="entry name" value="TPR"/>
    <property type="match status" value="5"/>
</dbReference>
<accession>A0ABW4XND8</accession>
<dbReference type="Proteomes" id="UP001597380">
    <property type="component" value="Unassembled WGS sequence"/>
</dbReference>
<reference evidence="7" key="1">
    <citation type="journal article" date="2019" name="Int. J. Syst. Evol. Microbiol.">
        <title>The Global Catalogue of Microorganisms (GCM) 10K type strain sequencing project: providing services to taxonomists for standard genome sequencing and annotation.</title>
        <authorList>
            <consortium name="The Broad Institute Genomics Platform"/>
            <consortium name="The Broad Institute Genome Sequencing Center for Infectious Disease"/>
            <person name="Wu L."/>
            <person name="Ma J."/>
        </authorList>
    </citation>
    <scope>NUCLEOTIDE SEQUENCE [LARGE SCALE GENOMIC DNA]</scope>
    <source>
        <strain evidence="7">CGMCC 1.10992</strain>
    </source>
</reference>
<dbReference type="InterPro" id="IPR000160">
    <property type="entry name" value="GGDEF_dom"/>
</dbReference>
<evidence type="ECO:0000256" key="3">
    <source>
        <dbReference type="SAM" id="Coils"/>
    </source>
</evidence>
<dbReference type="InterPro" id="IPR019734">
    <property type="entry name" value="TPR_rpt"/>
</dbReference>
<dbReference type="SMART" id="SM00267">
    <property type="entry name" value="GGDEF"/>
    <property type="match status" value="1"/>
</dbReference>
<evidence type="ECO:0000259" key="5">
    <source>
        <dbReference type="PROSITE" id="PS50887"/>
    </source>
</evidence>
<evidence type="ECO:0000256" key="1">
    <source>
        <dbReference type="ARBA" id="ARBA00012528"/>
    </source>
</evidence>
<name>A0ABW4XND8_9GAMM</name>
<dbReference type="Gene3D" id="3.30.70.270">
    <property type="match status" value="1"/>
</dbReference>
<dbReference type="PANTHER" id="PTHR45138:SF9">
    <property type="entry name" value="DIGUANYLATE CYCLASE DGCM-RELATED"/>
    <property type="match status" value="1"/>
</dbReference>
<dbReference type="InterPro" id="IPR050469">
    <property type="entry name" value="Diguanylate_Cyclase"/>
</dbReference>
<keyword evidence="4" id="KW-0472">Membrane</keyword>
<evidence type="ECO:0000313" key="6">
    <source>
        <dbReference type="EMBL" id="MFD2097111.1"/>
    </source>
</evidence>
<comment type="caution">
    <text evidence="6">The sequence shown here is derived from an EMBL/GenBank/DDBJ whole genome shotgun (WGS) entry which is preliminary data.</text>
</comment>
<dbReference type="PANTHER" id="PTHR45138">
    <property type="entry name" value="REGULATORY COMPONENTS OF SENSORY TRANSDUCTION SYSTEM"/>
    <property type="match status" value="1"/>
</dbReference>
<sequence>MFISVSSSPKDGKVQGKCCLDVVMRLKRFFIVLLWLVSGSLWAEPIELTDAQIWALKKLADTDAEQAVKTAETYLAQPLTESSRLKVLGKLCITHLAYSRYKKVEEIYLQTKPLLSKPGNKASLVEIESCHARAIERQGQLDEALTIYNDLIEVADAPGLDYQLSWVYASRGQLNSYRGNYRDSIKDITKAFALFEKSGVDDQHYMLQMMNAMGNTYGYMKQNDKALEYYYRVVDLLAEFGDLVGQSVATYNISNVLMDMERWQEAKTWAEKSRRLALEAKDELGVAYADVHIATCFANMGQLSEAIEVARQMYPIFTRYREMEGAASTLLKQARWMDELGDTEEAIPLAEEGLKLYRDSDAVAGIEKSLALLAELYANTEQHELAYDAMKERFELSEKIFDKDMNREVARMEAEFKRRTQDKENQLLRLQNESKQARIAEVERMRGYAVLFVATLIMVAVVLTWLLFVNRKVTRQMVDMARKDPLTGLSNRRHVLELLRAEKERAKRYSENFCVALMDVDHFKAINDTHGHHAGDQVLCAIAKMLGREVRVVDTASRYGGEEFLILFPNTDEIHAAPILERIRLAMTKLEVEDVPRIITASIGYAEYRGEDSSLEELLKRADTALYQAKSEGRNRTVSAGGAVS</sequence>
<evidence type="ECO:0000256" key="2">
    <source>
        <dbReference type="ARBA" id="ARBA00034247"/>
    </source>
</evidence>
<proteinExistence type="predicted"/>
<dbReference type="InterPro" id="IPR029787">
    <property type="entry name" value="Nucleotide_cyclase"/>
</dbReference>
<dbReference type="Gene3D" id="1.25.40.10">
    <property type="entry name" value="Tetratricopeptide repeat domain"/>
    <property type="match status" value="2"/>
</dbReference>
<evidence type="ECO:0000256" key="4">
    <source>
        <dbReference type="SAM" id="Phobius"/>
    </source>
</evidence>
<dbReference type="EMBL" id="JBHUHT010000016">
    <property type="protein sequence ID" value="MFD2097111.1"/>
    <property type="molecule type" value="Genomic_DNA"/>
</dbReference>
<dbReference type="NCBIfam" id="TIGR00254">
    <property type="entry name" value="GGDEF"/>
    <property type="match status" value="1"/>
</dbReference>
<dbReference type="Pfam" id="PF00990">
    <property type="entry name" value="GGDEF"/>
    <property type="match status" value="1"/>
</dbReference>